<evidence type="ECO:0000313" key="3">
    <source>
        <dbReference type="EMBL" id="MCC0096547.1"/>
    </source>
</evidence>
<comment type="caution">
    <text evidence="3">The sequence shown here is derived from an EMBL/GenBank/DDBJ whole genome shotgun (WGS) entry which is preliminary data.</text>
</comment>
<feature type="transmembrane region" description="Helical" evidence="2">
    <location>
        <begin position="420"/>
        <end position="437"/>
    </location>
</feature>
<feature type="transmembrane region" description="Helical" evidence="2">
    <location>
        <begin position="443"/>
        <end position="464"/>
    </location>
</feature>
<feature type="transmembrane region" description="Helical" evidence="2">
    <location>
        <begin position="335"/>
        <end position="353"/>
    </location>
</feature>
<feature type="transmembrane region" description="Helical" evidence="2">
    <location>
        <begin position="52"/>
        <end position="72"/>
    </location>
</feature>
<feature type="compositionally biased region" description="Basic and acidic residues" evidence="1">
    <location>
        <begin position="1"/>
        <end position="11"/>
    </location>
</feature>
<dbReference type="Proteomes" id="UP001520654">
    <property type="component" value="Unassembled WGS sequence"/>
</dbReference>
<evidence type="ECO:0000256" key="1">
    <source>
        <dbReference type="SAM" id="MobiDB-lite"/>
    </source>
</evidence>
<feature type="transmembrane region" description="Helical" evidence="2">
    <location>
        <begin position="229"/>
        <end position="261"/>
    </location>
</feature>
<feature type="transmembrane region" description="Helical" evidence="2">
    <location>
        <begin position="273"/>
        <end position="293"/>
    </location>
</feature>
<keyword evidence="4" id="KW-1185">Reference proteome</keyword>
<dbReference type="EMBL" id="JAINUL010000001">
    <property type="protein sequence ID" value="MCC0096547.1"/>
    <property type="molecule type" value="Genomic_DNA"/>
</dbReference>
<reference evidence="3 4" key="1">
    <citation type="submission" date="2021-08" db="EMBL/GenBank/DDBJ databases">
        <title>Genomic Architecture of Streptomyces flavotricini NGL1 and Streptomyces erythrochromogenes HMS4 With Differential Plant Beneficial attributes and laccase production capabilities.</title>
        <authorList>
            <person name="Salwan R."/>
            <person name="Kaur R."/>
            <person name="Sharma V."/>
        </authorList>
    </citation>
    <scope>NUCLEOTIDE SEQUENCE [LARGE SCALE GENOMIC DNA]</scope>
    <source>
        <strain evidence="3 4">NGL1</strain>
    </source>
</reference>
<keyword evidence="2" id="KW-1133">Transmembrane helix</keyword>
<feature type="transmembrane region" description="Helical" evidence="2">
    <location>
        <begin position="178"/>
        <end position="195"/>
    </location>
</feature>
<sequence length="844" mass="90514">MHGIHGIHEHSGSGTLRTVTSETTATDRPALPSPRRRPLRLARVPARLRGRLYGPLLAFLITSAAFCSAWAARGTYPFGNTGRAINDQANQYVPFHRALWDLAHGQSAGDVLFTWRAGFGQQFLSDYYTYLGNPFSWLAVLVPRDHVDLAVFAITPITMGTAAAVMTVYLGKLHPGPWWQRGVLGACYGLCGWALSDASYIPMWLWGLVALPLLGIAVEWCLEERRWPGVALFVALAWFGNFYTAMMATMAACVLLAIRLITRDMTGRQRLRAVWRAATAAGTGILLTLPLLLPSFLSSGSAQPTQAGAFEPVRIELFLAGMLPATHLWGGRPRLYVASLGLILAGSFLFNAAIARRTRLVWAAATLLVVASFQFPPTQYVWHGLAVPNGNPYREAFVFSGMVVVLAWLALAHRPRPPHVALTAALLVAATFVLRRADDFGGWTWPAVLVGGAVSVLALVLLALGEKRRYLIPVAAVLMVCVVFAESTVAAAGADSRRGRERWAKPVATSNRSIGAHFDAVRQVDGWPAYRTDSGAPQSSYNDALALRAEGPQYYSSYLPEATYRTLEPLGYGFKNDGRTFFGADDPVLDAIFSIGARVRPGAEPGSWTSTRFAAPPLVTLRSGPYTSPNPADSVYARQENVLGATVHQVPQVSRGGTATEQTYTAQCAPGSEAYWYSPQIYGTLTHAGASRPLEDRMTGVIKLGEVPADGEVAVSVHTRTKDATAGEHPVGCLDRAALDTAIASLKSTGATKVTTGGHSIEATLPKGAEGTAVFAMTAVPGWQCTAPVKSFHGLVSVDLPAGTDKVSCTFTPKGLTPGLTAAALALLTLTSATLTTHRRRRRA</sequence>
<name>A0ABS8E7K9_9ACTN</name>
<feature type="transmembrane region" description="Helical" evidence="2">
    <location>
        <begin position="149"/>
        <end position="171"/>
    </location>
</feature>
<feature type="transmembrane region" description="Helical" evidence="2">
    <location>
        <begin position="360"/>
        <end position="376"/>
    </location>
</feature>
<dbReference type="Pfam" id="PF09586">
    <property type="entry name" value="YfhO"/>
    <property type="match status" value="1"/>
</dbReference>
<organism evidence="3 4">
    <name type="scientific">Streptomyces flavotricini</name>
    <dbReference type="NCBI Taxonomy" id="66888"/>
    <lineage>
        <taxon>Bacteria</taxon>
        <taxon>Bacillati</taxon>
        <taxon>Actinomycetota</taxon>
        <taxon>Actinomycetes</taxon>
        <taxon>Kitasatosporales</taxon>
        <taxon>Streptomycetaceae</taxon>
        <taxon>Streptomyces</taxon>
    </lineage>
</organism>
<keyword evidence="2" id="KW-0472">Membrane</keyword>
<evidence type="ECO:0000313" key="4">
    <source>
        <dbReference type="Proteomes" id="UP001520654"/>
    </source>
</evidence>
<dbReference type="InterPro" id="IPR018580">
    <property type="entry name" value="Uncharacterised_YfhO"/>
</dbReference>
<proteinExistence type="predicted"/>
<feature type="transmembrane region" description="Helical" evidence="2">
    <location>
        <begin position="471"/>
        <end position="492"/>
    </location>
</feature>
<evidence type="ECO:0000256" key="2">
    <source>
        <dbReference type="SAM" id="Phobius"/>
    </source>
</evidence>
<feature type="region of interest" description="Disordered" evidence="1">
    <location>
        <begin position="1"/>
        <end position="36"/>
    </location>
</feature>
<feature type="transmembrane region" description="Helical" evidence="2">
    <location>
        <begin position="396"/>
        <end position="413"/>
    </location>
</feature>
<accession>A0ABS8E7K9</accession>
<dbReference type="PANTHER" id="PTHR38454:SF1">
    <property type="entry name" value="INTEGRAL MEMBRANE PROTEIN"/>
    <property type="match status" value="1"/>
</dbReference>
<keyword evidence="2" id="KW-0812">Transmembrane</keyword>
<feature type="compositionally biased region" description="Polar residues" evidence="1">
    <location>
        <begin position="15"/>
        <end position="26"/>
    </location>
</feature>
<gene>
    <name evidence="3" type="ORF">K7B10_17465</name>
</gene>
<protein>
    <submittedName>
        <fullName evidence="3">YfhO family protein</fullName>
    </submittedName>
</protein>
<dbReference type="PANTHER" id="PTHR38454">
    <property type="entry name" value="INTEGRAL MEMBRANE PROTEIN-RELATED"/>
    <property type="match status" value="1"/>
</dbReference>